<dbReference type="EMBL" id="FXUG01000028">
    <property type="protein sequence ID" value="SMP78856.1"/>
    <property type="molecule type" value="Genomic_DNA"/>
</dbReference>
<evidence type="ECO:0000313" key="2">
    <source>
        <dbReference type="Proteomes" id="UP001158067"/>
    </source>
</evidence>
<sequence>MKAITMHLSRGVAVFEKEIHSRQWTECTLTDLVFES</sequence>
<protein>
    <submittedName>
        <fullName evidence="1">Uncharacterized protein</fullName>
    </submittedName>
</protein>
<evidence type="ECO:0000313" key="1">
    <source>
        <dbReference type="EMBL" id="SMP78856.1"/>
    </source>
</evidence>
<proteinExistence type="predicted"/>
<name>A0ABY1QS82_9BACT</name>
<comment type="caution">
    <text evidence="1">The sequence shown here is derived from an EMBL/GenBank/DDBJ whole genome shotgun (WGS) entry which is preliminary data.</text>
</comment>
<gene>
    <name evidence="1" type="ORF">SAMN06265222_12818</name>
</gene>
<accession>A0ABY1QS82</accession>
<organism evidence="1 2">
    <name type="scientific">Neorhodopirellula lusitana</name>
    <dbReference type="NCBI Taxonomy" id="445327"/>
    <lineage>
        <taxon>Bacteria</taxon>
        <taxon>Pseudomonadati</taxon>
        <taxon>Planctomycetota</taxon>
        <taxon>Planctomycetia</taxon>
        <taxon>Pirellulales</taxon>
        <taxon>Pirellulaceae</taxon>
        <taxon>Neorhodopirellula</taxon>
    </lineage>
</organism>
<dbReference type="Proteomes" id="UP001158067">
    <property type="component" value="Unassembled WGS sequence"/>
</dbReference>
<reference evidence="1 2" key="1">
    <citation type="submission" date="2017-05" db="EMBL/GenBank/DDBJ databases">
        <authorList>
            <person name="Varghese N."/>
            <person name="Submissions S."/>
        </authorList>
    </citation>
    <scope>NUCLEOTIDE SEQUENCE [LARGE SCALE GENOMIC DNA]</scope>
    <source>
        <strain evidence="1 2">DSM 25457</strain>
    </source>
</reference>
<keyword evidence="2" id="KW-1185">Reference proteome</keyword>